<dbReference type="REBASE" id="70214">
    <property type="entry name" value="Hfe50ORF518P"/>
</dbReference>
<dbReference type="RefSeq" id="WP_023948633.1">
    <property type="nucleotide sequence ID" value="NZ_BASD01000018.1"/>
</dbReference>
<keyword evidence="2" id="KW-0255">Endonuclease</keyword>
<comment type="caution">
    <text evidence="2">The sequence shown here is derived from an EMBL/GenBank/DDBJ whole genome shotgun (WGS) entry which is preliminary data.</text>
</comment>
<keyword evidence="2" id="KW-0540">Nuclease</keyword>
<keyword evidence="3" id="KW-1185">Reference proteome</keyword>
<dbReference type="InterPro" id="IPR050742">
    <property type="entry name" value="Helicase_Restrict-Modif_Enz"/>
</dbReference>
<dbReference type="GO" id="GO:0015668">
    <property type="term" value="F:type III site-specific deoxyribonuclease activity"/>
    <property type="evidence" value="ECO:0007669"/>
    <property type="project" value="UniProtKB-EC"/>
</dbReference>
<keyword evidence="2" id="KW-0378">Hydrolase</keyword>
<dbReference type="EMBL" id="BASD01000018">
    <property type="protein sequence ID" value="GAD19386.1"/>
    <property type="molecule type" value="Genomic_DNA"/>
</dbReference>
<evidence type="ECO:0000313" key="3">
    <source>
        <dbReference type="Proteomes" id="UP000018143"/>
    </source>
</evidence>
<accession>T1D2D7</accession>
<dbReference type="SMART" id="SM00487">
    <property type="entry name" value="DEXDc"/>
    <property type="match status" value="1"/>
</dbReference>
<dbReference type="Gene3D" id="3.40.50.300">
    <property type="entry name" value="P-loop containing nucleotide triphosphate hydrolases"/>
    <property type="match status" value="2"/>
</dbReference>
<evidence type="ECO:0000313" key="2">
    <source>
        <dbReference type="EMBL" id="GAD19386.1"/>
    </source>
</evidence>
<organism evidence="2 3">
    <name type="scientific">Helicobacter fennelliae MRY12-0050</name>
    <dbReference type="NCBI Taxonomy" id="1325130"/>
    <lineage>
        <taxon>Bacteria</taxon>
        <taxon>Pseudomonadati</taxon>
        <taxon>Campylobacterota</taxon>
        <taxon>Epsilonproteobacteria</taxon>
        <taxon>Campylobacterales</taxon>
        <taxon>Helicobacteraceae</taxon>
        <taxon>Helicobacter</taxon>
    </lineage>
</organism>
<dbReference type="InterPro" id="IPR006935">
    <property type="entry name" value="Helicase/UvrB_N"/>
</dbReference>
<dbReference type="EC" id="3.1.21.5" evidence="2"/>
<dbReference type="AlphaFoldDB" id="T1D2D7"/>
<dbReference type="Pfam" id="PF04851">
    <property type="entry name" value="ResIII"/>
    <property type="match status" value="1"/>
</dbReference>
<dbReference type="InterPro" id="IPR014001">
    <property type="entry name" value="Helicase_ATP-bd"/>
</dbReference>
<dbReference type="eggNOG" id="COG3421">
    <property type="taxonomic scope" value="Bacteria"/>
</dbReference>
<reference evidence="2 3" key="1">
    <citation type="journal article" date="2013" name="Genome Announc.">
        <title>Draft Genome Sequence of Helicobacter fennelliae Strain MRY12-0050, Isolated from a Bacteremia Patient.</title>
        <authorList>
            <person name="Rimbara E."/>
            <person name="Matsui M."/>
            <person name="Mori S."/>
            <person name="Suzuki S."/>
            <person name="Suzuki M."/>
            <person name="Kim H."/>
            <person name="Sekizuka T."/>
            <person name="Kuroda M."/>
            <person name="Shibayama K."/>
        </authorList>
    </citation>
    <scope>NUCLEOTIDE SEQUENCE [LARGE SCALE GENOMIC DNA]</scope>
    <source>
        <strain evidence="2 3">MRY12-0050</strain>
    </source>
</reference>
<dbReference type="OrthoDB" id="9803459at2"/>
<dbReference type="GO" id="GO:0005524">
    <property type="term" value="F:ATP binding"/>
    <property type="evidence" value="ECO:0007669"/>
    <property type="project" value="InterPro"/>
</dbReference>
<protein>
    <submittedName>
        <fullName evidence="2">Type III restriction-modification system DNA endonuclease res</fullName>
        <ecNumber evidence="2">3.1.21.5</ecNumber>
    </submittedName>
</protein>
<proteinExistence type="predicted"/>
<dbReference type="SUPFAM" id="SSF52540">
    <property type="entry name" value="P-loop containing nucleoside triphosphate hydrolases"/>
    <property type="match status" value="2"/>
</dbReference>
<feature type="domain" description="Helicase ATP-binding" evidence="1">
    <location>
        <begin position="33"/>
        <end position="260"/>
    </location>
</feature>
<dbReference type="CDD" id="cd18785">
    <property type="entry name" value="SF2_C"/>
    <property type="match status" value="1"/>
</dbReference>
<dbReference type="STRING" id="1325130.HFN_0517"/>
<dbReference type="CDD" id="cd17926">
    <property type="entry name" value="DEXHc_RE"/>
    <property type="match status" value="1"/>
</dbReference>
<dbReference type="PANTHER" id="PTHR47396">
    <property type="entry name" value="TYPE I RESTRICTION ENZYME ECOKI R PROTEIN"/>
    <property type="match status" value="1"/>
</dbReference>
<dbReference type="GO" id="GO:0003677">
    <property type="term" value="F:DNA binding"/>
    <property type="evidence" value="ECO:0007669"/>
    <property type="project" value="InterPro"/>
</dbReference>
<gene>
    <name evidence="2" type="ORF">HFN_0517</name>
</gene>
<dbReference type="InterPro" id="IPR027417">
    <property type="entry name" value="P-loop_NTPase"/>
</dbReference>
<dbReference type="PANTHER" id="PTHR47396:SF1">
    <property type="entry name" value="ATP-DEPENDENT HELICASE IRC3-RELATED"/>
    <property type="match status" value="1"/>
</dbReference>
<dbReference type="GO" id="GO:0005829">
    <property type="term" value="C:cytosol"/>
    <property type="evidence" value="ECO:0007669"/>
    <property type="project" value="TreeGrafter"/>
</dbReference>
<name>T1D2D7_9HELI</name>
<sequence>MSNKKKLYEILLEEFGKRGLEDIEIPLYIKENLSKELRIYQEKALKYYYANVDSIKQNHLMFNMATGSGKTLIMAALILDCYKRGYRDFIFFVNTNSILEKTKANFADKYSSKYLFKSPIIINEKQVEINLIENLSESKKGAINVYFNTIQGLYSLFTNERENAFTLEDLKGRKFVFLADEAHHLNADTKKKLSTSEQEDKEGWEGMMNKAFKAHKENIMLEFSATLPKDSAVQSKYQDKIIFEYALKEFYTDRFSKKIFLLKYAGLEKEERFLGSMIASLYRQYLAKENGVFLKPVVLYKSKTIKESKDNELEFKEFVKNLSAKKVQDFFKAYTQNEKEKTLFDEALEFFKGLNIDETKLCEIIKLNFSEHFILNVNDSKEANEYQLKLNSLEDKDNEIRVIFAVDKLNEGWDVLNLFDIVRLNTGNINESTKEAQLIGRGARYFPFTIQGYEESFKRKFDDESTSLKALERLSYHAASENEYILRLSKELDTIGLPAENEKEKIVLKIKEAIKNKSFYKEAIFATNSRRKQGKTLFNDKINEGLKERLARLEIPLFEAKGIKEWEFLSELEKEQDYDEHTHKDFELKNINEKVFLKAMNILGEFYHFENLAKIFKIDSRREFVRNFLQNTLAKIHKKQNLNSPQAQLKIALFVCEAFKDTSLKFEDSYTLGSWEAKKLESYLKDREIYREAKDKISQENGAKYEWFVYEKFVGSSLESEFLDFIEQNKALINKHFKEWLVVRNERMAEFAVYDDREYLANGEVNEHYADRFEPDFYFLGKRKNDEFIITQCLIEPKGEHLELNDKWKEEFLLSLTHKARLERSNLHVEISGLEFFKQKNKESFRESFETFVFRDKS</sequence>
<dbReference type="Proteomes" id="UP000018143">
    <property type="component" value="Unassembled WGS sequence"/>
</dbReference>
<evidence type="ECO:0000259" key="1">
    <source>
        <dbReference type="SMART" id="SM00487"/>
    </source>
</evidence>